<name>A0A0F9VLI6_9ZZZZ</name>
<evidence type="ECO:0000313" key="1">
    <source>
        <dbReference type="EMBL" id="KKO00743.1"/>
    </source>
</evidence>
<dbReference type="AlphaFoldDB" id="A0A0F9VLI6"/>
<dbReference type="EMBL" id="LAZR01000039">
    <property type="protein sequence ID" value="KKO00743.1"/>
    <property type="molecule type" value="Genomic_DNA"/>
</dbReference>
<comment type="caution">
    <text evidence="1">The sequence shown here is derived from an EMBL/GenBank/DDBJ whole genome shotgun (WGS) entry which is preliminary data.</text>
</comment>
<protein>
    <submittedName>
        <fullName evidence="1">Uncharacterized protein</fullName>
    </submittedName>
</protein>
<accession>A0A0F9VLI6</accession>
<gene>
    <name evidence="1" type="ORF">LCGC14_0125170</name>
</gene>
<sequence>MTINFECGACGRTIEAPDAAGGKRGKCPYCGQSNDIPRAPAEADAADDTFALAPLDDEQERLRAEQVQQLIAQERDLLADSGGEEALPLEHREDLGPEDLHHFVVNYCRDMADGKLDRAGAHVQQLRRFRLLAQEAVGAFLSGQASEEALGSIPPRVLEGFLKTLRDELK</sequence>
<reference evidence="1" key="1">
    <citation type="journal article" date="2015" name="Nature">
        <title>Complex archaea that bridge the gap between prokaryotes and eukaryotes.</title>
        <authorList>
            <person name="Spang A."/>
            <person name="Saw J.H."/>
            <person name="Jorgensen S.L."/>
            <person name="Zaremba-Niedzwiedzka K."/>
            <person name="Martijn J."/>
            <person name="Lind A.E."/>
            <person name="van Eijk R."/>
            <person name="Schleper C."/>
            <person name="Guy L."/>
            <person name="Ettema T.J."/>
        </authorList>
    </citation>
    <scope>NUCLEOTIDE SEQUENCE</scope>
</reference>
<dbReference type="Gene3D" id="2.20.28.30">
    <property type="entry name" value="RNA polymerase ii, chain L"/>
    <property type="match status" value="1"/>
</dbReference>
<organism evidence="1">
    <name type="scientific">marine sediment metagenome</name>
    <dbReference type="NCBI Taxonomy" id="412755"/>
    <lineage>
        <taxon>unclassified sequences</taxon>
        <taxon>metagenomes</taxon>
        <taxon>ecological metagenomes</taxon>
    </lineage>
</organism>
<proteinExistence type="predicted"/>